<dbReference type="EMBL" id="CP036402">
    <property type="protein sequence ID" value="QBI20300.1"/>
    <property type="molecule type" value="Genomic_DNA"/>
</dbReference>
<dbReference type="Gene3D" id="3.40.50.720">
    <property type="entry name" value="NAD(P)-binding Rossmann-like Domain"/>
    <property type="match status" value="1"/>
</dbReference>
<sequence length="282" mass="30430">MRALITGAGGQLGRAITRGWRDDELIAPGASDLDVTDEPSVWAAVRDYQPQVVVNCAAYTAVDACETDPEPAWAVNAGGAANLARACSAAGIGLVHLSTDYVFDGTLDRPYTEFDRPNPVSVYGRTKDAGEQLVRERCDEHVIVRTSWLQGIDGANFTKTMLRLGRERDRVEVVTDQVGTPTFAFDLAEAIRQLTVTRRYGTFHVTNAGACTWFDYAEAIFEEAGLDVEVAPTTAAAFGAPAPRPANSRLEGRHAAMAGLGALPHWRDGLRRLVRALEAEAA</sequence>
<evidence type="ECO:0000313" key="5">
    <source>
        <dbReference type="Proteomes" id="UP000291469"/>
    </source>
</evidence>
<dbReference type="KEGG" id="erz:ER308_12490"/>
<accession>A0A411YGD4</accession>
<comment type="function">
    <text evidence="2">Catalyzes the reduction of dTDP-6-deoxy-L-lyxo-4-hexulose to yield dTDP-L-rhamnose.</text>
</comment>
<evidence type="ECO:0000259" key="3">
    <source>
        <dbReference type="Pfam" id="PF04321"/>
    </source>
</evidence>
<name>A0A411YGD4_9ACTN</name>
<dbReference type="OrthoDB" id="9803892at2"/>
<dbReference type="PANTHER" id="PTHR10491:SF4">
    <property type="entry name" value="METHIONINE ADENOSYLTRANSFERASE 2 SUBUNIT BETA"/>
    <property type="match status" value="1"/>
</dbReference>
<reference evidence="4 5" key="1">
    <citation type="submission" date="2019-01" db="EMBL/GenBank/DDBJ databases">
        <title>Egibacter rhizosphaerae EGI 80759T.</title>
        <authorList>
            <person name="Chen D.-D."/>
            <person name="Tian Y."/>
            <person name="Jiao J.-Y."/>
            <person name="Zhang X.-T."/>
            <person name="Zhang Y.-G."/>
            <person name="Zhang Y."/>
            <person name="Xiao M."/>
            <person name="Shu W.-S."/>
            <person name="Li W.-J."/>
        </authorList>
    </citation>
    <scope>NUCLEOTIDE SEQUENCE [LARGE SCALE GENOMIC DNA]</scope>
    <source>
        <strain evidence="4 5">EGI 80759</strain>
    </source>
</reference>
<dbReference type="SUPFAM" id="SSF51735">
    <property type="entry name" value="NAD(P)-binding Rossmann-fold domains"/>
    <property type="match status" value="1"/>
</dbReference>
<gene>
    <name evidence="4" type="primary">rfbD</name>
    <name evidence="4" type="ORF">ER308_12490</name>
</gene>
<dbReference type="CDD" id="cd05254">
    <property type="entry name" value="dTDP_HR_like_SDR_e"/>
    <property type="match status" value="1"/>
</dbReference>
<dbReference type="Proteomes" id="UP000291469">
    <property type="component" value="Chromosome"/>
</dbReference>
<dbReference type="InterPro" id="IPR029903">
    <property type="entry name" value="RmlD-like-bd"/>
</dbReference>
<dbReference type="RefSeq" id="WP_131155297.1">
    <property type="nucleotide sequence ID" value="NZ_CP036402.1"/>
</dbReference>
<comment type="similarity">
    <text evidence="1 2">Belongs to the dTDP-4-dehydrorhamnose reductase family.</text>
</comment>
<proteinExistence type="inferred from homology"/>
<dbReference type="Gene3D" id="3.90.25.10">
    <property type="entry name" value="UDP-galactose 4-epimerase, domain 1"/>
    <property type="match status" value="1"/>
</dbReference>
<dbReference type="FunFam" id="3.40.50.720:FF:000159">
    <property type="entry name" value="dTDP-4-dehydrorhamnose reductase"/>
    <property type="match status" value="1"/>
</dbReference>
<dbReference type="GO" id="GO:0008831">
    <property type="term" value="F:dTDP-4-dehydrorhamnose reductase activity"/>
    <property type="evidence" value="ECO:0007669"/>
    <property type="project" value="UniProtKB-EC"/>
</dbReference>
<comment type="pathway">
    <text evidence="2">Carbohydrate biosynthesis; dTDP-L-rhamnose biosynthesis.</text>
</comment>
<dbReference type="InterPro" id="IPR005913">
    <property type="entry name" value="dTDP_dehydrorham_reduct"/>
</dbReference>
<organism evidence="4 5">
    <name type="scientific">Egibacter rhizosphaerae</name>
    <dbReference type="NCBI Taxonomy" id="1670831"/>
    <lineage>
        <taxon>Bacteria</taxon>
        <taxon>Bacillati</taxon>
        <taxon>Actinomycetota</taxon>
        <taxon>Nitriliruptoria</taxon>
        <taxon>Egibacterales</taxon>
        <taxon>Egibacteraceae</taxon>
        <taxon>Egibacter</taxon>
    </lineage>
</organism>
<evidence type="ECO:0000256" key="2">
    <source>
        <dbReference type="RuleBase" id="RU364082"/>
    </source>
</evidence>
<keyword evidence="5" id="KW-1185">Reference proteome</keyword>
<dbReference type="AlphaFoldDB" id="A0A411YGD4"/>
<dbReference type="Pfam" id="PF04321">
    <property type="entry name" value="RmlD_sub_bind"/>
    <property type="match status" value="1"/>
</dbReference>
<dbReference type="GO" id="GO:0019305">
    <property type="term" value="P:dTDP-rhamnose biosynthetic process"/>
    <property type="evidence" value="ECO:0007669"/>
    <property type="project" value="UniProtKB-UniPathway"/>
</dbReference>
<keyword evidence="2" id="KW-0521">NADP</keyword>
<feature type="domain" description="RmlD-like substrate binding" evidence="3">
    <location>
        <begin position="1"/>
        <end position="277"/>
    </location>
</feature>
<protein>
    <recommendedName>
        <fullName evidence="2">dTDP-4-dehydrorhamnose reductase</fullName>
        <ecNumber evidence="2">1.1.1.133</ecNumber>
    </recommendedName>
</protein>
<dbReference type="NCBIfam" id="TIGR01214">
    <property type="entry name" value="rmlD"/>
    <property type="match status" value="1"/>
</dbReference>
<keyword evidence="2 4" id="KW-0560">Oxidoreductase</keyword>
<evidence type="ECO:0000256" key="1">
    <source>
        <dbReference type="ARBA" id="ARBA00010944"/>
    </source>
</evidence>
<dbReference type="EC" id="1.1.1.133" evidence="2"/>
<evidence type="ECO:0000313" key="4">
    <source>
        <dbReference type="EMBL" id="QBI20300.1"/>
    </source>
</evidence>
<dbReference type="PANTHER" id="PTHR10491">
    <property type="entry name" value="DTDP-4-DEHYDRORHAMNOSE REDUCTASE"/>
    <property type="match status" value="1"/>
</dbReference>
<dbReference type="InterPro" id="IPR036291">
    <property type="entry name" value="NAD(P)-bd_dom_sf"/>
</dbReference>
<dbReference type="UniPathway" id="UPA00124"/>